<proteinExistence type="predicted"/>
<keyword evidence="3" id="KW-1185">Reference proteome</keyword>
<dbReference type="Proteomes" id="UP001055172">
    <property type="component" value="Unassembled WGS sequence"/>
</dbReference>
<keyword evidence="1" id="KW-1133">Transmembrane helix</keyword>
<evidence type="ECO:0000313" key="2">
    <source>
        <dbReference type="EMBL" id="GJC86389.1"/>
    </source>
</evidence>
<sequence length="76" mass="8577">MSPLSDLRQHFKGAPSTQEKRLVLKLDFFILTFCCLAYFIITQAYVSGMKEDLGFEGAQLTEVTTLYATAYLMSVN</sequence>
<protein>
    <submittedName>
        <fullName evidence="2">Pantothenate transporter liz1</fullName>
    </submittedName>
</protein>
<comment type="caution">
    <text evidence="2">The sequence shown here is derived from an EMBL/GenBank/DDBJ whole genome shotgun (WGS) entry which is preliminary data.</text>
</comment>
<keyword evidence="1" id="KW-0472">Membrane</keyword>
<gene>
    <name evidence="2" type="ORF">ColLi_09227</name>
</gene>
<keyword evidence="1" id="KW-0812">Transmembrane</keyword>
<dbReference type="AlphaFoldDB" id="A0AA37GT87"/>
<evidence type="ECO:0000256" key="1">
    <source>
        <dbReference type="SAM" id="Phobius"/>
    </source>
</evidence>
<organism evidence="2 3">
    <name type="scientific">Colletotrichum liriopes</name>
    <dbReference type="NCBI Taxonomy" id="708192"/>
    <lineage>
        <taxon>Eukaryota</taxon>
        <taxon>Fungi</taxon>
        <taxon>Dikarya</taxon>
        <taxon>Ascomycota</taxon>
        <taxon>Pezizomycotina</taxon>
        <taxon>Sordariomycetes</taxon>
        <taxon>Hypocreomycetidae</taxon>
        <taxon>Glomerellales</taxon>
        <taxon>Glomerellaceae</taxon>
        <taxon>Colletotrichum</taxon>
        <taxon>Colletotrichum spaethianum species complex</taxon>
    </lineage>
</organism>
<accession>A0AA37GT87</accession>
<name>A0AA37GT87_9PEZI</name>
<evidence type="ECO:0000313" key="3">
    <source>
        <dbReference type="Proteomes" id="UP001055172"/>
    </source>
</evidence>
<reference evidence="2 3" key="1">
    <citation type="submission" date="2021-07" db="EMBL/GenBank/DDBJ databases">
        <title>Genome data of Colletotrichum spaethianum.</title>
        <authorList>
            <person name="Utami Y.D."/>
            <person name="Hiruma K."/>
        </authorList>
    </citation>
    <scope>NUCLEOTIDE SEQUENCE [LARGE SCALE GENOMIC DNA]</scope>
    <source>
        <strain evidence="2 3">MAFF 242679</strain>
    </source>
</reference>
<dbReference type="EMBL" id="BPPX01000021">
    <property type="protein sequence ID" value="GJC86389.1"/>
    <property type="molecule type" value="Genomic_DNA"/>
</dbReference>
<feature type="transmembrane region" description="Helical" evidence="1">
    <location>
        <begin position="28"/>
        <end position="46"/>
    </location>
</feature>